<feature type="region of interest" description="Disordered" evidence="1">
    <location>
        <begin position="53"/>
        <end position="118"/>
    </location>
</feature>
<proteinExistence type="predicted"/>
<gene>
    <name evidence="2" type="ORF">CAPTEDRAFT_218451</name>
</gene>
<dbReference type="AlphaFoldDB" id="R7VM11"/>
<reference evidence="3" key="3">
    <citation type="submission" date="2015-06" db="UniProtKB">
        <authorList>
            <consortium name="EnsemblMetazoa"/>
        </authorList>
    </citation>
    <scope>IDENTIFICATION</scope>
</reference>
<reference evidence="2 4" key="2">
    <citation type="journal article" date="2013" name="Nature">
        <title>Insights into bilaterian evolution from three spiralian genomes.</title>
        <authorList>
            <person name="Simakov O."/>
            <person name="Marletaz F."/>
            <person name="Cho S.J."/>
            <person name="Edsinger-Gonzales E."/>
            <person name="Havlak P."/>
            <person name="Hellsten U."/>
            <person name="Kuo D.H."/>
            <person name="Larsson T."/>
            <person name="Lv J."/>
            <person name="Arendt D."/>
            <person name="Savage R."/>
            <person name="Osoegawa K."/>
            <person name="de Jong P."/>
            <person name="Grimwood J."/>
            <person name="Chapman J.A."/>
            <person name="Shapiro H."/>
            <person name="Aerts A."/>
            <person name="Otillar R.P."/>
            <person name="Terry A.Y."/>
            <person name="Boore J.L."/>
            <person name="Grigoriev I.V."/>
            <person name="Lindberg D.R."/>
            <person name="Seaver E.C."/>
            <person name="Weisblat D.A."/>
            <person name="Putnam N.H."/>
            <person name="Rokhsar D.S."/>
        </authorList>
    </citation>
    <scope>NUCLEOTIDE SEQUENCE</scope>
    <source>
        <strain evidence="2 4">I ESC-2004</strain>
    </source>
</reference>
<evidence type="ECO:0000313" key="3">
    <source>
        <dbReference type="EnsemblMetazoa" id="CapteP218451"/>
    </source>
</evidence>
<sequence length="139" mass="15471">MKREKREGCVMASKVVSSLLKLLEDKNKREDRLDTLQRVVAAWGRNAVVRIVTHEGGHRGSSEGGGSKDDEARDAEARDAEARDAEARDAEARDDKARDAEARDAEARDAEARDAEARDGGSFLYCSRSWRICYTVCNK</sequence>
<dbReference type="EMBL" id="AMQN01000504">
    <property type="status" value="NOT_ANNOTATED_CDS"/>
    <property type="molecule type" value="Genomic_DNA"/>
</dbReference>
<organism evidence="2">
    <name type="scientific">Capitella teleta</name>
    <name type="common">Polychaete worm</name>
    <dbReference type="NCBI Taxonomy" id="283909"/>
    <lineage>
        <taxon>Eukaryota</taxon>
        <taxon>Metazoa</taxon>
        <taxon>Spiralia</taxon>
        <taxon>Lophotrochozoa</taxon>
        <taxon>Annelida</taxon>
        <taxon>Polychaeta</taxon>
        <taxon>Sedentaria</taxon>
        <taxon>Scolecida</taxon>
        <taxon>Capitellidae</taxon>
        <taxon>Capitella</taxon>
    </lineage>
</organism>
<evidence type="ECO:0000313" key="2">
    <source>
        <dbReference type="EMBL" id="ELU18726.1"/>
    </source>
</evidence>
<dbReference type="Proteomes" id="UP000014760">
    <property type="component" value="Unassembled WGS sequence"/>
</dbReference>
<reference evidence="4" key="1">
    <citation type="submission" date="2012-12" db="EMBL/GenBank/DDBJ databases">
        <authorList>
            <person name="Hellsten U."/>
            <person name="Grimwood J."/>
            <person name="Chapman J.A."/>
            <person name="Shapiro H."/>
            <person name="Aerts A."/>
            <person name="Otillar R.P."/>
            <person name="Terry A.Y."/>
            <person name="Boore J.L."/>
            <person name="Simakov O."/>
            <person name="Marletaz F."/>
            <person name="Cho S.-J."/>
            <person name="Edsinger-Gonzales E."/>
            <person name="Havlak P."/>
            <person name="Kuo D.-H."/>
            <person name="Larsson T."/>
            <person name="Lv J."/>
            <person name="Arendt D."/>
            <person name="Savage R."/>
            <person name="Osoegawa K."/>
            <person name="de Jong P."/>
            <person name="Lindberg D.R."/>
            <person name="Seaver E.C."/>
            <person name="Weisblat D.A."/>
            <person name="Putnam N.H."/>
            <person name="Grigoriev I.V."/>
            <person name="Rokhsar D.S."/>
        </authorList>
    </citation>
    <scope>NUCLEOTIDE SEQUENCE</scope>
    <source>
        <strain evidence="4">I ESC-2004</strain>
    </source>
</reference>
<name>R7VM11_CAPTE</name>
<dbReference type="EMBL" id="KB291799">
    <property type="protein sequence ID" value="ELU18726.1"/>
    <property type="molecule type" value="Genomic_DNA"/>
</dbReference>
<dbReference type="HOGENOM" id="CLU_1847016_0_0_1"/>
<keyword evidence="4" id="KW-1185">Reference proteome</keyword>
<accession>R7VM11</accession>
<protein>
    <submittedName>
        <fullName evidence="2 3">Uncharacterized protein</fullName>
    </submittedName>
</protein>
<evidence type="ECO:0000313" key="4">
    <source>
        <dbReference type="Proteomes" id="UP000014760"/>
    </source>
</evidence>
<dbReference type="EnsemblMetazoa" id="CapteT218451">
    <property type="protein sequence ID" value="CapteP218451"/>
    <property type="gene ID" value="CapteG218451"/>
</dbReference>
<evidence type="ECO:0000256" key="1">
    <source>
        <dbReference type="SAM" id="MobiDB-lite"/>
    </source>
</evidence>